<proteinExistence type="predicted"/>
<dbReference type="CDD" id="cd09912">
    <property type="entry name" value="DLP_2"/>
    <property type="match status" value="1"/>
</dbReference>
<dbReference type="EMBL" id="JYDO01000043">
    <property type="protein sequence ID" value="KRZ75040.1"/>
    <property type="molecule type" value="Genomic_DNA"/>
</dbReference>
<protein>
    <submittedName>
        <fullName evidence="14">Transmembrane GTPase Marf</fullName>
    </submittedName>
</protein>
<evidence type="ECO:0000313" key="14">
    <source>
        <dbReference type="EMBL" id="KRZ75040.1"/>
    </source>
</evidence>
<dbReference type="InterPro" id="IPR029526">
    <property type="entry name" value="PGBD"/>
</dbReference>
<evidence type="ECO:0000313" key="15">
    <source>
        <dbReference type="Proteomes" id="UP000054843"/>
    </source>
</evidence>
<keyword evidence="5" id="KW-0378">Hydrolase</keyword>
<dbReference type="Pfam" id="PF00350">
    <property type="entry name" value="Dynamin_N"/>
    <property type="match status" value="1"/>
</dbReference>
<accession>A0A0V1MU07</accession>
<keyword evidence="8" id="KW-0496">Mitochondrion</keyword>
<keyword evidence="15" id="KW-1185">Reference proteome</keyword>
<keyword evidence="7" id="KW-0175">Coiled coil</keyword>
<organism evidence="14 15">
    <name type="scientific">Trichinella papuae</name>
    <dbReference type="NCBI Taxonomy" id="268474"/>
    <lineage>
        <taxon>Eukaryota</taxon>
        <taxon>Metazoa</taxon>
        <taxon>Ecdysozoa</taxon>
        <taxon>Nematoda</taxon>
        <taxon>Enoplea</taxon>
        <taxon>Dorylaimia</taxon>
        <taxon>Trichinellida</taxon>
        <taxon>Trichinellidae</taxon>
        <taxon>Trichinella</taxon>
    </lineage>
</organism>
<evidence type="ECO:0000256" key="4">
    <source>
        <dbReference type="ARBA" id="ARBA00022787"/>
    </source>
</evidence>
<evidence type="ECO:0000256" key="8">
    <source>
        <dbReference type="ARBA" id="ARBA00023128"/>
    </source>
</evidence>
<dbReference type="GO" id="GO:0005525">
    <property type="term" value="F:GTP binding"/>
    <property type="evidence" value="ECO:0007669"/>
    <property type="project" value="UniProtKB-KW"/>
</dbReference>
<evidence type="ECO:0000256" key="5">
    <source>
        <dbReference type="ARBA" id="ARBA00022801"/>
    </source>
</evidence>
<gene>
    <name evidence="14" type="primary">Marf</name>
    <name evidence="14" type="ORF">T10_5329</name>
</gene>
<keyword evidence="2 12" id="KW-0812">Transmembrane</keyword>
<dbReference type="Gene3D" id="1.20.5.110">
    <property type="match status" value="1"/>
</dbReference>
<dbReference type="Gene3D" id="3.40.50.300">
    <property type="entry name" value="P-loop containing nucleotide triphosphate hydrolases"/>
    <property type="match status" value="1"/>
</dbReference>
<keyword evidence="9" id="KW-0342">GTP-binding</keyword>
<keyword evidence="10 12" id="KW-0472">Membrane</keyword>
<dbReference type="PANTHER" id="PTHR10465">
    <property type="entry name" value="TRANSMEMBRANE GTPASE FZO1"/>
    <property type="match status" value="1"/>
</dbReference>
<dbReference type="InterPro" id="IPR030381">
    <property type="entry name" value="G_DYNAMIN_dom"/>
</dbReference>
<dbReference type="FunFam" id="3.40.50.300:FF:002843">
    <property type="entry name" value="Mitofusin 2"/>
    <property type="match status" value="1"/>
</dbReference>
<evidence type="ECO:0000256" key="9">
    <source>
        <dbReference type="ARBA" id="ARBA00023134"/>
    </source>
</evidence>
<dbReference type="STRING" id="268474.A0A0V1MU07"/>
<dbReference type="PROSITE" id="PS51718">
    <property type="entry name" value="G_DYNAMIN_2"/>
    <property type="match status" value="1"/>
</dbReference>
<keyword evidence="6 12" id="KW-1133">Transmembrane helix</keyword>
<dbReference type="GO" id="GO:0051646">
    <property type="term" value="P:mitochondrion localization"/>
    <property type="evidence" value="ECO:0007669"/>
    <property type="project" value="TreeGrafter"/>
</dbReference>
<dbReference type="GO" id="GO:0008053">
    <property type="term" value="P:mitochondrial fusion"/>
    <property type="evidence" value="ECO:0007669"/>
    <property type="project" value="InterPro"/>
</dbReference>
<evidence type="ECO:0000256" key="10">
    <source>
        <dbReference type="ARBA" id="ARBA00023136"/>
    </source>
</evidence>
<feature type="domain" description="Dynamin-type G" evidence="13">
    <location>
        <begin position="313"/>
        <end position="567"/>
    </location>
</feature>
<evidence type="ECO:0000256" key="6">
    <source>
        <dbReference type="ARBA" id="ARBA00022989"/>
    </source>
</evidence>
<keyword evidence="3" id="KW-0547">Nucleotide-binding</keyword>
<dbReference type="GO" id="GO:0005741">
    <property type="term" value="C:mitochondrial outer membrane"/>
    <property type="evidence" value="ECO:0007669"/>
    <property type="project" value="UniProtKB-SubCell"/>
</dbReference>
<dbReference type="Pfam" id="PF04799">
    <property type="entry name" value="Fzo_mitofusin"/>
    <property type="match status" value="1"/>
</dbReference>
<comment type="caution">
    <text evidence="14">The sequence shown here is derived from an EMBL/GenBank/DDBJ whole genome shotgun (WGS) entry which is preliminary data.</text>
</comment>
<feature type="compositionally biased region" description="Polar residues" evidence="11">
    <location>
        <begin position="26"/>
        <end position="38"/>
    </location>
</feature>
<feature type="region of interest" description="Disordered" evidence="11">
    <location>
        <begin position="26"/>
        <end position="49"/>
    </location>
</feature>
<evidence type="ECO:0000256" key="2">
    <source>
        <dbReference type="ARBA" id="ARBA00022692"/>
    </source>
</evidence>
<dbReference type="Pfam" id="PF13843">
    <property type="entry name" value="DDE_Tnp_1_7"/>
    <property type="match status" value="1"/>
</dbReference>
<reference evidence="14 15" key="1">
    <citation type="submission" date="2015-01" db="EMBL/GenBank/DDBJ databases">
        <title>Evolution of Trichinella species and genotypes.</title>
        <authorList>
            <person name="Korhonen P.K."/>
            <person name="Edoardo P."/>
            <person name="Giuseppe L.R."/>
            <person name="Gasser R.B."/>
        </authorList>
    </citation>
    <scope>NUCLEOTIDE SEQUENCE [LARGE SCALE GENOMIC DNA]</scope>
    <source>
        <strain evidence="14">ISS1980</strain>
    </source>
</reference>
<dbReference type="SUPFAM" id="SSF111479">
    <property type="entry name" value="Fzo-like conserved region"/>
    <property type="match status" value="1"/>
</dbReference>
<evidence type="ECO:0000256" key="3">
    <source>
        <dbReference type="ARBA" id="ARBA00022741"/>
    </source>
</evidence>
<dbReference type="AlphaFoldDB" id="A0A0V1MU07"/>
<dbReference type="InterPro" id="IPR006884">
    <property type="entry name" value="Fzo/mitofusin_HR2"/>
</dbReference>
<keyword evidence="4" id="KW-1000">Mitochondrion outer membrane</keyword>
<dbReference type="InterPro" id="IPR027094">
    <property type="entry name" value="Mitofusin_fam"/>
</dbReference>
<comment type="subcellular location">
    <subcellularLocation>
        <location evidence="1">Mitochondrion outer membrane</location>
        <topology evidence="1">Multi-pass membrane protein</topology>
    </subcellularLocation>
</comment>
<dbReference type="Proteomes" id="UP000054843">
    <property type="component" value="Unassembled WGS sequence"/>
</dbReference>
<dbReference type="PANTHER" id="PTHR10465:SF3">
    <property type="entry name" value="TRANSMEMBRANE GTPASE MARF-RELATED"/>
    <property type="match status" value="1"/>
</dbReference>
<dbReference type="InterPro" id="IPR027417">
    <property type="entry name" value="P-loop_NTPase"/>
</dbReference>
<dbReference type="InterPro" id="IPR045063">
    <property type="entry name" value="Dynamin_N"/>
</dbReference>
<evidence type="ECO:0000256" key="12">
    <source>
        <dbReference type="SAM" id="Phobius"/>
    </source>
</evidence>
<feature type="transmembrane region" description="Helical" evidence="12">
    <location>
        <begin position="829"/>
        <end position="847"/>
    </location>
</feature>
<evidence type="ECO:0000256" key="1">
    <source>
        <dbReference type="ARBA" id="ARBA00004374"/>
    </source>
</evidence>
<evidence type="ECO:0000259" key="13">
    <source>
        <dbReference type="PROSITE" id="PS51718"/>
    </source>
</evidence>
<sequence length="957" mass="110260">MEFSCSEDTEMEEYVDELEVNNVNTGVEESAGPSTRTIPWSEHPTRPSRRPAENILHVFHAQLSSDIIELIVLHTNEEVAGTFHENHESPDPLWGFNEAIRRDVYPTVTSKYRFNKLAPLQDMCDMFSRNCRENFSPKAHITVDEQLIPFRGKCHFKVRMKSKPRKCGIKVWVAADVEHRYTYNFHVYDHPEKKRQGHLCYVILIWVFAESALTMDLPPIKVNKSTTDSRRRSKSLRPPLSPEAINASPSPLHKFVEAKGKIKDIFIRTEHCIDKVFRAICEQSFNCDLVDADIVGRVENLKQGVSSIGNILSRDHMKVVFFGKTSNGKSTSINAMLRSKVLPTGMGHTTRCFIQVEGTDAVEKYIQFDNSNDKLDVETIHQKASAFCNSDLGEDVMVRLYWPKSDSTLLQNEVVLLDSPGIDVTPQYDEWINKHCGDADVFVYVCNAEATLTETEKNFFRHVKEKLSKPNIFILNNRWDASIDEPELIDQVREQHMNRCIDFLVNDLQTCTEKEARDRIFFVSSREMLYTRLKEKGIHSPSGVSSTPTERFEERCLEFHNFERQFELCISKTAIVTKFYSHVEKGKAICEEVCDLLDTLLVKIKAELVEKSEKLSRIESSYLRSEEDVVSCLSSAPNIVEHLSKIVRQRISSEFYCQTNRFDAMLEHFSRVFSSDPAYLNVYKTEMIKFVDVILNTEFIDSCTGRLLPEVYKEEQSLEMNFLSCLPPSCGENILNSYPKGTPFKFSFVIPCDQLFRDFEEHLEFQFSLGIAQLMRKLSTYKCLDLHNNNKAVQGEEIYVQSAVVRYASAVADGGVGIVLLLALIKRTVGWPVIVTIISIYELIYLYERLSWNEKAKERKFKRQFSDHLSRKLKIMEDAIISTFQQQIQREIDDFARRLDAVATTALSETKDEIKALKKQVAVLEKVTSEYAPVKRDFVMLQGELENFKNNYLRPYL</sequence>
<evidence type="ECO:0000256" key="7">
    <source>
        <dbReference type="ARBA" id="ARBA00023054"/>
    </source>
</evidence>
<feature type="region of interest" description="Disordered" evidence="11">
    <location>
        <begin position="223"/>
        <end position="247"/>
    </location>
</feature>
<name>A0A0V1MU07_9BILA</name>
<dbReference type="GO" id="GO:0003924">
    <property type="term" value="F:GTPase activity"/>
    <property type="evidence" value="ECO:0007669"/>
    <property type="project" value="InterPro"/>
</dbReference>
<dbReference type="OrthoDB" id="6256226at2759"/>
<evidence type="ECO:0000256" key="11">
    <source>
        <dbReference type="SAM" id="MobiDB-lite"/>
    </source>
</evidence>
<dbReference type="SUPFAM" id="SSF52540">
    <property type="entry name" value="P-loop containing nucleoside triphosphate hydrolases"/>
    <property type="match status" value="1"/>
</dbReference>